<evidence type="ECO:0000313" key="2">
    <source>
        <dbReference type="Proteomes" id="UP001381693"/>
    </source>
</evidence>
<dbReference type="PANTHER" id="PTHR21439">
    <property type="entry name" value="OXIDORED-NITRO DOMAIN-CONTAINING PROTEIN"/>
    <property type="match status" value="1"/>
</dbReference>
<dbReference type="GO" id="GO:0005737">
    <property type="term" value="C:cytoplasm"/>
    <property type="evidence" value="ECO:0007669"/>
    <property type="project" value="TreeGrafter"/>
</dbReference>
<organism evidence="1 2">
    <name type="scientific">Halocaridina rubra</name>
    <name type="common">Hawaiian red shrimp</name>
    <dbReference type="NCBI Taxonomy" id="373956"/>
    <lineage>
        <taxon>Eukaryota</taxon>
        <taxon>Metazoa</taxon>
        <taxon>Ecdysozoa</taxon>
        <taxon>Arthropoda</taxon>
        <taxon>Crustacea</taxon>
        <taxon>Multicrustacea</taxon>
        <taxon>Malacostraca</taxon>
        <taxon>Eumalacostraca</taxon>
        <taxon>Eucarida</taxon>
        <taxon>Decapoda</taxon>
        <taxon>Pleocyemata</taxon>
        <taxon>Caridea</taxon>
        <taxon>Atyoidea</taxon>
        <taxon>Atyidae</taxon>
        <taxon>Halocaridina</taxon>
    </lineage>
</organism>
<name>A0AAN8X4Z2_HALRR</name>
<dbReference type="InterPro" id="IPR019332">
    <property type="entry name" value="OSCP1"/>
</dbReference>
<keyword evidence="2" id="KW-1185">Reference proteome</keyword>
<proteinExistence type="predicted"/>
<reference evidence="1 2" key="1">
    <citation type="submission" date="2023-11" db="EMBL/GenBank/DDBJ databases">
        <title>Halocaridina rubra genome assembly.</title>
        <authorList>
            <person name="Smith C."/>
        </authorList>
    </citation>
    <scope>NUCLEOTIDE SEQUENCE [LARGE SCALE GENOMIC DNA]</scope>
    <source>
        <strain evidence="1">EP-1</strain>
        <tissue evidence="1">Whole</tissue>
    </source>
</reference>
<dbReference type="GO" id="GO:0005886">
    <property type="term" value="C:plasma membrane"/>
    <property type="evidence" value="ECO:0007669"/>
    <property type="project" value="TreeGrafter"/>
</dbReference>
<gene>
    <name evidence="1" type="primary">OSCP1</name>
    <name evidence="1" type="ORF">SK128_006763</name>
</gene>
<sequence length="393" mass="44071">MTLRALPLQFLNLGGEMMYIIDQRLRAQNIPPEKAAKVRNDIIGIMLNRRFVEELFKPQELYSRSALRTVFDKLAHGSVMRLNTPSMDKLFDLMVMAVKQQVLICPQPGDLLLITLNHLDAIRYYASAPPVLAQVEATVHLFRKIYCNMSLGELADVRRALLEFVQDIHIRVSVFLKDKKQTPTGAFVINSGGPVPHGSEVSGSIRVFDGNGEVFNILRFTPGDYYSAPIPYGSLELVGPRGTLLGTNMYASPSLDEDNDANNLQARQADMYNLPTTYGQTQSYEQMKNYRSSYDIYREAADGRGREELNLLAQLIGTSSVTNKEFKLNLFQNDEEASNDQDGMILTNEFITIEGAMRGSRPELGQIMGELTLQENEAEVDKGQDLLDLMDSV</sequence>
<evidence type="ECO:0000313" key="1">
    <source>
        <dbReference type="EMBL" id="KAK7072230.1"/>
    </source>
</evidence>
<comment type="caution">
    <text evidence="1">The sequence shown here is derived from an EMBL/GenBank/DDBJ whole genome shotgun (WGS) entry which is preliminary data.</text>
</comment>
<dbReference type="Pfam" id="PF10188">
    <property type="entry name" value="Oscp1"/>
    <property type="match status" value="1"/>
</dbReference>
<dbReference type="PANTHER" id="PTHR21439:SF0">
    <property type="entry name" value="PROTEIN OSCP1"/>
    <property type="match status" value="1"/>
</dbReference>
<accession>A0AAN8X4Z2</accession>
<protein>
    <submittedName>
        <fullName evidence="1">Protein oscp1</fullName>
    </submittedName>
</protein>
<dbReference type="AlphaFoldDB" id="A0AAN8X4Z2"/>
<dbReference type="EMBL" id="JAXCGZ010013593">
    <property type="protein sequence ID" value="KAK7072230.1"/>
    <property type="molecule type" value="Genomic_DNA"/>
</dbReference>
<dbReference type="Proteomes" id="UP001381693">
    <property type="component" value="Unassembled WGS sequence"/>
</dbReference>